<evidence type="ECO:0000313" key="3">
    <source>
        <dbReference type="EMBL" id="MBE7940724.1"/>
    </source>
</evidence>
<dbReference type="Pfam" id="PF09851">
    <property type="entry name" value="SHOCT"/>
    <property type="match status" value="1"/>
</dbReference>
<reference evidence="3 4" key="1">
    <citation type="submission" date="2020-10" db="EMBL/GenBank/DDBJ databases">
        <title>Draft genome of Ramlibacter aquaticus LMG 30558.</title>
        <authorList>
            <person name="Props R."/>
        </authorList>
    </citation>
    <scope>NUCLEOTIDE SEQUENCE [LARGE SCALE GENOMIC DNA]</scope>
    <source>
        <strain evidence="3 4">LMG 30558</strain>
    </source>
</reference>
<sequence length="74" mass="8535">MWHMWSYGGPWGGFFLMHALWWVLVIGGAVAVIRYLVRDRSAPAENALAILRERFARGEIDAAEYADRRKQLSQ</sequence>
<feature type="transmembrane region" description="Helical" evidence="1">
    <location>
        <begin position="20"/>
        <end position="37"/>
    </location>
</feature>
<evidence type="ECO:0000313" key="4">
    <source>
        <dbReference type="Proteomes" id="UP000715965"/>
    </source>
</evidence>
<dbReference type="Proteomes" id="UP000715965">
    <property type="component" value="Unassembled WGS sequence"/>
</dbReference>
<accession>A0ABR9SEU0</accession>
<proteinExistence type="predicted"/>
<protein>
    <submittedName>
        <fullName evidence="3">SHOCT domain-containing protein</fullName>
    </submittedName>
</protein>
<evidence type="ECO:0000259" key="2">
    <source>
        <dbReference type="Pfam" id="PF09851"/>
    </source>
</evidence>
<comment type="caution">
    <text evidence="3">The sequence shown here is derived from an EMBL/GenBank/DDBJ whole genome shotgun (WGS) entry which is preliminary data.</text>
</comment>
<keyword evidence="1" id="KW-0472">Membrane</keyword>
<dbReference type="InterPro" id="IPR018649">
    <property type="entry name" value="SHOCT"/>
</dbReference>
<name>A0ABR9SEU0_9BURK</name>
<keyword evidence="1" id="KW-1133">Transmembrane helix</keyword>
<keyword evidence="1" id="KW-0812">Transmembrane</keyword>
<gene>
    <name evidence="3" type="ORF">IM725_09100</name>
</gene>
<keyword evidence="4" id="KW-1185">Reference proteome</keyword>
<organism evidence="3 4">
    <name type="scientific">Ramlibacter aquaticus</name>
    <dbReference type="NCBI Taxonomy" id="2780094"/>
    <lineage>
        <taxon>Bacteria</taxon>
        <taxon>Pseudomonadati</taxon>
        <taxon>Pseudomonadota</taxon>
        <taxon>Betaproteobacteria</taxon>
        <taxon>Burkholderiales</taxon>
        <taxon>Comamonadaceae</taxon>
        <taxon>Ramlibacter</taxon>
    </lineage>
</organism>
<dbReference type="EMBL" id="JADDOJ010000029">
    <property type="protein sequence ID" value="MBE7940724.1"/>
    <property type="molecule type" value="Genomic_DNA"/>
</dbReference>
<evidence type="ECO:0000256" key="1">
    <source>
        <dbReference type="SAM" id="Phobius"/>
    </source>
</evidence>
<feature type="domain" description="SHOCT" evidence="2">
    <location>
        <begin position="47"/>
        <end position="72"/>
    </location>
</feature>